<reference evidence="2" key="1">
    <citation type="journal article" date="2017" name="Front. Cell. Infect. Microbiol.">
        <title>The Distinct Transcriptional Response of the Midgut of Amblyomma sculptum and Amblyomma aureolatum Ticks to Rickettsia rickettsii Correlates to Their Differences in Susceptibility to Infection.</title>
        <authorList>
            <person name="Martins L.A."/>
            <person name="Galletti M.F.B.M."/>
            <person name="Ribeiro J.M."/>
            <person name="Fujita A."/>
            <person name="Costa F.B."/>
            <person name="Labruna M.B."/>
            <person name="Daffre S."/>
            <person name="Fogaca A.C."/>
        </authorList>
    </citation>
    <scope>NUCLEOTIDE SEQUENCE</scope>
</reference>
<feature type="compositionally biased region" description="Polar residues" evidence="1">
    <location>
        <begin position="288"/>
        <end position="304"/>
    </location>
</feature>
<feature type="compositionally biased region" description="Polar residues" evidence="1">
    <location>
        <begin position="431"/>
        <end position="445"/>
    </location>
</feature>
<feature type="compositionally biased region" description="Low complexity" evidence="1">
    <location>
        <begin position="122"/>
        <end position="133"/>
    </location>
</feature>
<feature type="compositionally biased region" description="Low complexity" evidence="1">
    <location>
        <begin position="451"/>
        <end position="487"/>
    </location>
</feature>
<protein>
    <submittedName>
        <fullName evidence="2">Uncharacterized protein</fullName>
    </submittedName>
</protein>
<evidence type="ECO:0000313" key="2">
    <source>
        <dbReference type="EMBL" id="JAT95196.1"/>
    </source>
</evidence>
<feature type="compositionally biased region" description="Polar residues" evidence="1">
    <location>
        <begin position="325"/>
        <end position="342"/>
    </location>
</feature>
<dbReference type="EMBL" id="GFAC01003992">
    <property type="protein sequence ID" value="JAT95196.1"/>
    <property type="molecule type" value="mRNA"/>
</dbReference>
<name>A0A1E1X819_9ACAR</name>
<feature type="compositionally biased region" description="Polar residues" evidence="1">
    <location>
        <begin position="1"/>
        <end position="23"/>
    </location>
</feature>
<feature type="compositionally biased region" description="Low complexity" evidence="1">
    <location>
        <begin position="395"/>
        <end position="407"/>
    </location>
</feature>
<dbReference type="AlphaFoldDB" id="A0A1E1X819"/>
<feature type="compositionally biased region" description="Low complexity" evidence="1">
    <location>
        <begin position="253"/>
        <end position="262"/>
    </location>
</feature>
<evidence type="ECO:0000256" key="1">
    <source>
        <dbReference type="SAM" id="MobiDB-lite"/>
    </source>
</evidence>
<feature type="compositionally biased region" description="Polar residues" evidence="1">
    <location>
        <begin position="143"/>
        <end position="161"/>
    </location>
</feature>
<feature type="compositionally biased region" description="Low complexity" evidence="1">
    <location>
        <begin position="204"/>
        <end position="220"/>
    </location>
</feature>
<organism evidence="2">
    <name type="scientific">Amblyomma aureolatum</name>
    <dbReference type="NCBI Taxonomy" id="187763"/>
    <lineage>
        <taxon>Eukaryota</taxon>
        <taxon>Metazoa</taxon>
        <taxon>Ecdysozoa</taxon>
        <taxon>Arthropoda</taxon>
        <taxon>Chelicerata</taxon>
        <taxon>Arachnida</taxon>
        <taxon>Acari</taxon>
        <taxon>Parasitiformes</taxon>
        <taxon>Ixodida</taxon>
        <taxon>Ixodoidea</taxon>
        <taxon>Ixodidae</taxon>
        <taxon>Amblyomminae</taxon>
        <taxon>Amblyomma</taxon>
    </lineage>
</organism>
<feature type="compositionally biased region" description="Polar residues" evidence="1">
    <location>
        <begin position="38"/>
        <end position="47"/>
    </location>
</feature>
<sequence length="511" mass="52767">GSRQAKSTSPQRFVRTAPSSPGKTLSERQGLRAPRVQTRANTITVASSLAHKPAARPKSLEQVDARPTAATHSEALQAPPPLVRQGTFTKESPTDPLAAAPAAATMGPDSKPCKATVQDVISTSGNRSSTHSSPQHSRRPAKSASTPSVPVENGRSSSSGGAVQKRRTIPQSPSSHSLGGDDKKGPYVRSLSSGGFLAAQVQKSGSTASLTSQSSASSATHTRGRTAATPKKDTVQSKLSSLWKRKGSPPPATVAVASSAKPGFRAAAKSESCKTTGRGEVHGPFATSKRQQQQTVICRSSTYEKLTDVGVDGTKDAESSKPPLKTSSPAQQQQNTTRSSVPPAQPMKAVRPSNFWKKLAEPSPSSASSPVKTASGLAATTKRVFGTSRKISDASSSPVVSPSLLPSGKESCRPTVLALRLNSPAAVPLPSQHQLQSPVLQSPMSQLGAVASSPTADSKGSSSSPASAVVSPFNYKPRTPTTPGGTRSLIPAPVKLAGTPRCAAEQELQVK</sequence>
<feature type="region of interest" description="Disordered" evidence="1">
    <location>
        <begin position="1"/>
        <end position="410"/>
    </location>
</feature>
<feature type="non-terminal residue" evidence="2">
    <location>
        <position position="1"/>
    </location>
</feature>
<proteinExistence type="evidence at transcript level"/>
<feature type="compositionally biased region" description="Low complexity" evidence="1">
    <location>
        <begin position="361"/>
        <end position="375"/>
    </location>
</feature>
<feature type="region of interest" description="Disordered" evidence="1">
    <location>
        <begin position="427"/>
        <end position="493"/>
    </location>
</feature>
<accession>A0A1E1X819</accession>